<accession>F0SWU3</accession>
<evidence type="ECO:0000313" key="4">
    <source>
        <dbReference type="EMBL" id="ADY54633.1"/>
    </source>
</evidence>
<dbReference type="GO" id="GO:0005829">
    <property type="term" value="C:cytosol"/>
    <property type="evidence" value="ECO:0007669"/>
    <property type="project" value="TreeGrafter"/>
</dbReference>
<dbReference type="GO" id="GO:0046872">
    <property type="term" value="F:metal ion binding"/>
    <property type="evidence" value="ECO:0007669"/>
    <property type="project" value="UniProtKB-KW"/>
</dbReference>
<dbReference type="GO" id="GO:0008738">
    <property type="term" value="F:L-fuculose-phosphate aldolase activity"/>
    <property type="evidence" value="ECO:0007669"/>
    <property type="project" value="UniProtKB-EC"/>
</dbReference>
<evidence type="ECO:0000313" key="5">
    <source>
        <dbReference type="Proteomes" id="UP000007488"/>
    </source>
</evidence>
<dbReference type="SUPFAM" id="SSF53639">
    <property type="entry name" value="AraD/HMP-PK domain-like"/>
    <property type="match status" value="1"/>
</dbReference>
<dbReference type="PANTHER" id="PTHR22789">
    <property type="entry name" value="FUCULOSE PHOSPHATE ALDOLASE"/>
    <property type="match status" value="1"/>
</dbReference>
<dbReference type="eggNOG" id="COG0235">
    <property type="taxonomic scope" value="Bacteria"/>
</dbReference>
<dbReference type="STRING" id="645991.Sgly_0264"/>
<protein>
    <submittedName>
        <fullName evidence="4">L-fuculose-phosphate aldolase</fullName>
        <ecNumber evidence="4">4.1.2.17</ecNumber>
    </submittedName>
</protein>
<reference evidence="5" key="2">
    <citation type="submission" date="2011-02" db="EMBL/GenBank/DDBJ databases">
        <title>The complete genome of Syntrophobotulus glycolicus DSM 8271.</title>
        <authorList>
            <person name="Lucas S."/>
            <person name="Copeland A."/>
            <person name="Lapidus A."/>
            <person name="Bruce D."/>
            <person name="Goodwin L."/>
            <person name="Pitluck S."/>
            <person name="Kyrpides N."/>
            <person name="Mavromatis K."/>
            <person name="Pagani I."/>
            <person name="Ivanova N."/>
            <person name="Mikhailova N."/>
            <person name="Chertkov O."/>
            <person name="Held B."/>
            <person name="Detter J.C."/>
            <person name="Tapia R."/>
            <person name="Han C."/>
            <person name="Land M."/>
            <person name="Hauser L."/>
            <person name="Markowitz V."/>
            <person name="Cheng J.-F."/>
            <person name="Hugenholtz P."/>
            <person name="Woyke T."/>
            <person name="Wu D."/>
            <person name="Spring S."/>
            <person name="Schroeder M."/>
            <person name="Brambilla E."/>
            <person name="Klenk H.-P."/>
            <person name="Eisen J.A."/>
        </authorList>
    </citation>
    <scope>NUCLEOTIDE SEQUENCE [LARGE SCALE GENOMIC DNA]</scope>
    <source>
        <strain evidence="5">DSM 8271 / FlGlyR</strain>
    </source>
</reference>
<dbReference type="OrthoDB" id="9786287at2"/>
<evidence type="ECO:0000256" key="2">
    <source>
        <dbReference type="ARBA" id="ARBA00023239"/>
    </source>
</evidence>
<name>F0SWU3_SYNGF</name>
<sequence length="209" mass="23171">MSTHIDSEISDRIRTLRRELVAVSKDIYERKLSSGICGNLSARVPDCKNLMLIKASGKSFKDMAEHDFLLADMEQNLYEGEGKPSIEIKFHAGIYKARPEVNAVIHGHASYTTAVGTIMKSLKVITVDAEVGLKQIGIVDYAEAGSAELAEGVINVFKMEEINAALLRRHGFITVGKDMRQAYYLADTLEEYAKTAYLMEMLSPGYTSK</sequence>
<dbReference type="Gene3D" id="3.40.225.10">
    <property type="entry name" value="Class II aldolase/adducin N-terminal domain"/>
    <property type="match status" value="1"/>
</dbReference>
<reference evidence="4 5" key="1">
    <citation type="journal article" date="2011" name="Stand. Genomic Sci.">
        <title>Complete genome sequence of Syntrophobotulus glycolicus type strain (FlGlyR).</title>
        <authorList>
            <person name="Han C."/>
            <person name="Mwirichia R."/>
            <person name="Chertkov O."/>
            <person name="Held B."/>
            <person name="Lapidus A."/>
            <person name="Nolan M."/>
            <person name="Lucas S."/>
            <person name="Hammon N."/>
            <person name="Deshpande S."/>
            <person name="Cheng J.F."/>
            <person name="Tapia R."/>
            <person name="Goodwin L."/>
            <person name="Pitluck S."/>
            <person name="Huntemann M."/>
            <person name="Liolios K."/>
            <person name="Ivanova N."/>
            <person name="Pagani I."/>
            <person name="Mavromatis K."/>
            <person name="Ovchinikova G."/>
            <person name="Pati A."/>
            <person name="Chen A."/>
            <person name="Palaniappan K."/>
            <person name="Land M."/>
            <person name="Hauser L."/>
            <person name="Brambilla E.M."/>
            <person name="Rohde M."/>
            <person name="Spring S."/>
            <person name="Sikorski J."/>
            <person name="Goker M."/>
            <person name="Woyke T."/>
            <person name="Bristow J."/>
            <person name="Eisen J.A."/>
            <person name="Markowitz V."/>
            <person name="Hugenholtz P."/>
            <person name="Kyrpides N.C."/>
            <person name="Klenk H.P."/>
            <person name="Detter J.C."/>
        </authorList>
    </citation>
    <scope>NUCLEOTIDE SEQUENCE [LARGE SCALE GENOMIC DNA]</scope>
    <source>
        <strain evidence="5">DSM 8271 / FlGlyR</strain>
    </source>
</reference>
<organism evidence="4 5">
    <name type="scientific">Syntrophobotulus glycolicus (strain DSM 8271 / FlGlyR)</name>
    <dbReference type="NCBI Taxonomy" id="645991"/>
    <lineage>
        <taxon>Bacteria</taxon>
        <taxon>Bacillati</taxon>
        <taxon>Bacillota</taxon>
        <taxon>Clostridia</taxon>
        <taxon>Eubacteriales</taxon>
        <taxon>Desulfitobacteriaceae</taxon>
        <taxon>Syntrophobotulus</taxon>
    </lineage>
</organism>
<feature type="domain" description="Class II aldolase/adducin N-terminal" evidence="3">
    <location>
        <begin position="18"/>
        <end position="197"/>
    </location>
</feature>
<dbReference type="InterPro" id="IPR036409">
    <property type="entry name" value="Aldolase_II/adducin_N_sf"/>
</dbReference>
<gene>
    <name evidence="4" type="ordered locus">Sgly_0264</name>
</gene>
<dbReference type="KEGG" id="sgy:Sgly_0264"/>
<evidence type="ECO:0000256" key="1">
    <source>
        <dbReference type="ARBA" id="ARBA00022723"/>
    </source>
</evidence>
<keyword evidence="2 4" id="KW-0456">Lyase</keyword>
<dbReference type="RefSeq" id="WP_013623504.1">
    <property type="nucleotide sequence ID" value="NC_015172.1"/>
</dbReference>
<proteinExistence type="predicted"/>
<dbReference type="EMBL" id="CP002547">
    <property type="protein sequence ID" value="ADY54633.1"/>
    <property type="molecule type" value="Genomic_DNA"/>
</dbReference>
<evidence type="ECO:0000259" key="3">
    <source>
        <dbReference type="SMART" id="SM01007"/>
    </source>
</evidence>
<dbReference type="HOGENOM" id="CLU_006033_3_1_9"/>
<dbReference type="Proteomes" id="UP000007488">
    <property type="component" value="Chromosome"/>
</dbReference>
<dbReference type="PANTHER" id="PTHR22789:SF0">
    <property type="entry name" value="3-OXO-TETRONATE 4-PHOSPHATE DECARBOXYLASE-RELATED"/>
    <property type="match status" value="1"/>
</dbReference>
<dbReference type="SMART" id="SM01007">
    <property type="entry name" value="Aldolase_II"/>
    <property type="match status" value="1"/>
</dbReference>
<dbReference type="AlphaFoldDB" id="F0SWU3"/>
<dbReference type="InterPro" id="IPR050197">
    <property type="entry name" value="Aldolase_class_II_sugar_metab"/>
</dbReference>
<dbReference type="InterPro" id="IPR001303">
    <property type="entry name" value="Aldolase_II/adducin_N"/>
</dbReference>
<dbReference type="GO" id="GO:0019323">
    <property type="term" value="P:pentose catabolic process"/>
    <property type="evidence" value="ECO:0007669"/>
    <property type="project" value="TreeGrafter"/>
</dbReference>
<dbReference type="Pfam" id="PF00596">
    <property type="entry name" value="Aldolase_II"/>
    <property type="match status" value="1"/>
</dbReference>
<keyword evidence="1" id="KW-0479">Metal-binding</keyword>
<keyword evidence="5" id="KW-1185">Reference proteome</keyword>
<dbReference type="EC" id="4.1.2.17" evidence="4"/>